<organism evidence="2 3">
    <name type="scientific">Hevea brasiliensis</name>
    <name type="common">Para rubber tree</name>
    <name type="synonym">Siphonia brasiliensis</name>
    <dbReference type="NCBI Taxonomy" id="3981"/>
    <lineage>
        <taxon>Eukaryota</taxon>
        <taxon>Viridiplantae</taxon>
        <taxon>Streptophyta</taxon>
        <taxon>Embryophyta</taxon>
        <taxon>Tracheophyta</taxon>
        <taxon>Spermatophyta</taxon>
        <taxon>Magnoliopsida</taxon>
        <taxon>eudicotyledons</taxon>
        <taxon>Gunneridae</taxon>
        <taxon>Pentapetalae</taxon>
        <taxon>rosids</taxon>
        <taxon>fabids</taxon>
        <taxon>Malpighiales</taxon>
        <taxon>Euphorbiaceae</taxon>
        <taxon>Crotonoideae</taxon>
        <taxon>Micrandreae</taxon>
        <taxon>Hevea</taxon>
    </lineage>
</organism>
<dbReference type="EMBL" id="JAAGAX010000261">
    <property type="protein sequence ID" value="KAF2282405.1"/>
    <property type="molecule type" value="Genomic_DNA"/>
</dbReference>
<gene>
    <name evidence="2" type="ORF">GH714_043982</name>
</gene>
<feature type="transmembrane region" description="Helical" evidence="1">
    <location>
        <begin position="12"/>
        <end position="31"/>
    </location>
</feature>
<protein>
    <submittedName>
        <fullName evidence="2">Uncharacterized protein</fullName>
    </submittedName>
</protein>
<accession>A0A6A6K1S3</accession>
<sequence length="315" mass="33506">MDACLMGCCRELVGAHCGFACLAWMLVTCLVRELVTCYCRKRIVVKLACLVLLAMCECSLSWIRLLLRVTLGDLNLDGKLGCREVHLVFEGTIAVSLVLSLGLLCVRLLKCPVPPSCPRRARGSAQCLPVAPDRPVAVPSASQLLPSIGPWQCPVPPSCPRQARGSAQCLPVAPFDWPVAVPSASQLPPSARGSAQFLPVAPPTGPWQCPVPPSCPRRARGSAQFLPVAPPDGPVAVPSASQLPPTGPWQCPVPPSCPRRARGTAQRLPGALARGAFVIHPSHANEAILARMQFYSLANRQKRGSPGPFASKPIH</sequence>
<feature type="transmembrane region" description="Helical" evidence="1">
    <location>
        <begin position="87"/>
        <end position="109"/>
    </location>
</feature>
<evidence type="ECO:0000313" key="3">
    <source>
        <dbReference type="Proteomes" id="UP000467840"/>
    </source>
</evidence>
<reference evidence="2 3" key="1">
    <citation type="journal article" date="2020" name="Mol. Plant">
        <title>The Chromosome-Based Rubber Tree Genome Provides New Insights into Spurge Genome Evolution and Rubber Biosynthesis.</title>
        <authorList>
            <person name="Liu J."/>
            <person name="Shi C."/>
            <person name="Shi C.C."/>
            <person name="Li W."/>
            <person name="Zhang Q.J."/>
            <person name="Zhang Y."/>
            <person name="Li K."/>
            <person name="Lu H.F."/>
            <person name="Shi C."/>
            <person name="Zhu S.T."/>
            <person name="Xiao Z.Y."/>
            <person name="Nan H."/>
            <person name="Yue Y."/>
            <person name="Zhu X.G."/>
            <person name="Wu Y."/>
            <person name="Hong X.N."/>
            <person name="Fan G.Y."/>
            <person name="Tong Y."/>
            <person name="Zhang D."/>
            <person name="Mao C.L."/>
            <person name="Liu Y.L."/>
            <person name="Hao S.J."/>
            <person name="Liu W.Q."/>
            <person name="Lv M.Q."/>
            <person name="Zhang H.B."/>
            <person name="Liu Y."/>
            <person name="Hu-Tang G.R."/>
            <person name="Wang J.P."/>
            <person name="Wang J.H."/>
            <person name="Sun Y.H."/>
            <person name="Ni S.B."/>
            <person name="Chen W.B."/>
            <person name="Zhang X.C."/>
            <person name="Jiao Y.N."/>
            <person name="Eichler E.E."/>
            <person name="Li G.H."/>
            <person name="Liu X."/>
            <person name="Gao L.Z."/>
        </authorList>
    </citation>
    <scope>NUCLEOTIDE SEQUENCE [LARGE SCALE GENOMIC DNA]</scope>
    <source>
        <strain evidence="3">cv. GT1</strain>
        <tissue evidence="2">Leaf</tissue>
    </source>
</reference>
<evidence type="ECO:0000256" key="1">
    <source>
        <dbReference type="SAM" id="Phobius"/>
    </source>
</evidence>
<name>A0A6A6K1S3_HEVBR</name>
<proteinExistence type="predicted"/>
<evidence type="ECO:0000313" key="2">
    <source>
        <dbReference type="EMBL" id="KAF2282405.1"/>
    </source>
</evidence>
<dbReference type="AlphaFoldDB" id="A0A6A6K1S3"/>
<keyword evidence="3" id="KW-1185">Reference proteome</keyword>
<keyword evidence="1" id="KW-0472">Membrane</keyword>
<dbReference type="Proteomes" id="UP000467840">
    <property type="component" value="Unassembled WGS sequence"/>
</dbReference>
<comment type="caution">
    <text evidence="2">The sequence shown here is derived from an EMBL/GenBank/DDBJ whole genome shotgun (WGS) entry which is preliminary data.</text>
</comment>
<keyword evidence="1" id="KW-1133">Transmembrane helix</keyword>
<keyword evidence="1" id="KW-0812">Transmembrane</keyword>
<feature type="transmembrane region" description="Helical" evidence="1">
    <location>
        <begin position="43"/>
        <end position="67"/>
    </location>
</feature>